<sequence length="389" mass="42886">MTAVNSDSRTVLLRGGGRWSIVLARVLTDVLVDGSRFIWVAGKGTHAARRFAEGVTGARPGLELTVCEALAEVDGWPELDLAIVASATPQHEVDVAAIVRLCSPKRVLVEKPMASNPEAAARMIEICKAPVELFVNYEFRATSYIQQFAALCARDDVLEMEASWCDPAEEQRGGAAKSANWATHIALDQASHIWSIVDLFLPGVRVTSATPKFHIDGRGLTIDCELEANSRPSANLTLTISRNAYRRERRLTARTRRDRKLAIDYAVEPGTITVNDEVLSTREEWQSAERPLARSIRALLDLTLPDDTLGAEALRELLSASRCADAMEFAEYIRRCIDLEAKALLLTASGLQRNLAREVLLTPHHATSSFDRPDDATLERSAQKFIRGE</sequence>
<dbReference type="EMBL" id="OMKW01000001">
    <property type="protein sequence ID" value="SPF28166.1"/>
    <property type="molecule type" value="Genomic_DNA"/>
</dbReference>
<dbReference type="Proteomes" id="UP000244932">
    <property type="component" value="Unassembled WGS sequence"/>
</dbReference>
<evidence type="ECO:0000313" key="3">
    <source>
        <dbReference type="Proteomes" id="UP000244932"/>
    </source>
</evidence>
<dbReference type="SUPFAM" id="SSF51735">
    <property type="entry name" value="NAD(P)-binding Rossmann-fold domains"/>
    <property type="match status" value="1"/>
</dbReference>
<evidence type="ECO:0000313" key="2">
    <source>
        <dbReference type="EMBL" id="SPF28166.1"/>
    </source>
</evidence>
<dbReference type="InterPro" id="IPR000683">
    <property type="entry name" value="Gfo/Idh/MocA-like_OxRdtase_N"/>
</dbReference>
<proteinExistence type="predicted"/>
<evidence type="ECO:0000259" key="1">
    <source>
        <dbReference type="Pfam" id="PF01408"/>
    </source>
</evidence>
<organism evidence="2 3">
    <name type="scientific">Pontivivens insulae</name>
    <dbReference type="NCBI Taxonomy" id="1639689"/>
    <lineage>
        <taxon>Bacteria</taxon>
        <taxon>Pseudomonadati</taxon>
        <taxon>Pseudomonadota</taxon>
        <taxon>Alphaproteobacteria</taxon>
        <taxon>Rhodobacterales</taxon>
        <taxon>Paracoccaceae</taxon>
        <taxon>Pontivivens</taxon>
    </lineage>
</organism>
<reference evidence="2 3" key="1">
    <citation type="submission" date="2018-03" db="EMBL/GenBank/DDBJ databases">
        <authorList>
            <person name="Keele B.F."/>
        </authorList>
    </citation>
    <scope>NUCLEOTIDE SEQUENCE [LARGE SCALE GENOMIC DNA]</scope>
    <source>
        <strain evidence="2 3">CeCT 8812</strain>
    </source>
</reference>
<dbReference type="GO" id="GO:0000166">
    <property type="term" value="F:nucleotide binding"/>
    <property type="evidence" value="ECO:0007669"/>
    <property type="project" value="InterPro"/>
</dbReference>
<protein>
    <recommendedName>
        <fullName evidence="1">Gfo/Idh/MocA-like oxidoreductase N-terminal domain-containing protein</fullName>
    </recommendedName>
</protein>
<dbReference type="Pfam" id="PF01408">
    <property type="entry name" value="GFO_IDH_MocA"/>
    <property type="match status" value="1"/>
</dbReference>
<name>A0A2R8A7I3_9RHOB</name>
<dbReference type="Gene3D" id="3.40.50.720">
    <property type="entry name" value="NAD(P)-binding Rossmann-like Domain"/>
    <property type="match status" value="1"/>
</dbReference>
<gene>
    <name evidence="2" type="ORF">POI8812_00464</name>
</gene>
<dbReference type="InterPro" id="IPR036291">
    <property type="entry name" value="NAD(P)-bd_dom_sf"/>
</dbReference>
<feature type="domain" description="Gfo/Idh/MocA-like oxidoreductase N-terminal" evidence="1">
    <location>
        <begin position="63"/>
        <end position="129"/>
    </location>
</feature>
<keyword evidence="3" id="KW-1185">Reference proteome</keyword>
<dbReference type="Gene3D" id="3.30.360.10">
    <property type="entry name" value="Dihydrodipicolinate Reductase, domain 2"/>
    <property type="match status" value="1"/>
</dbReference>
<dbReference type="AlphaFoldDB" id="A0A2R8A7I3"/>
<accession>A0A2R8A7I3</accession>